<dbReference type="InterPro" id="IPR010997">
    <property type="entry name" value="HRDC-like_sf"/>
</dbReference>
<dbReference type="WBParaSite" id="ASIM_0002119701-mRNA-1">
    <property type="protein sequence ID" value="ASIM_0002119701-mRNA-1"/>
    <property type="gene ID" value="ASIM_0002119701"/>
</dbReference>
<reference evidence="3 4" key="2">
    <citation type="submission" date="2018-11" db="EMBL/GenBank/DDBJ databases">
        <authorList>
            <consortium name="Pathogen Informatics"/>
        </authorList>
    </citation>
    <scope>NUCLEOTIDE SEQUENCE [LARGE SCALE GENOMIC DNA]</scope>
</reference>
<sequence length="132" mass="14926">MPRTNSDLLQIEGMTSRKVERYASRIMEILKKFWLEIDAREQNEIRQQLNHMKQQNEVVGGFAQLPTQPSTSSLATQSGVSIAPSFAVSGRGRFVPRFNSSRRGRGGVSTKSPKKKSSQASYDLIMLYRLFT</sequence>
<dbReference type="GO" id="GO:0003676">
    <property type="term" value="F:nucleic acid binding"/>
    <property type="evidence" value="ECO:0007669"/>
    <property type="project" value="InterPro"/>
</dbReference>
<proteinExistence type="predicted"/>
<keyword evidence="4" id="KW-1185">Reference proteome</keyword>
<dbReference type="SUPFAM" id="SSF47819">
    <property type="entry name" value="HRDC-like"/>
    <property type="match status" value="1"/>
</dbReference>
<feature type="region of interest" description="Disordered" evidence="1">
    <location>
        <begin position="95"/>
        <end position="115"/>
    </location>
</feature>
<dbReference type="InterPro" id="IPR044876">
    <property type="entry name" value="HRDC_dom_sf"/>
</dbReference>
<dbReference type="InterPro" id="IPR002121">
    <property type="entry name" value="HRDC_dom"/>
</dbReference>
<protein>
    <submittedName>
        <fullName evidence="5">HRDC domain-containing protein</fullName>
    </submittedName>
</protein>
<feature type="domain" description="HRDC" evidence="2">
    <location>
        <begin position="1"/>
        <end position="40"/>
    </location>
</feature>
<gene>
    <name evidence="3" type="ORF">ASIM_LOCUS20570</name>
</gene>
<organism evidence="5">
    <name type="scientific">Anisakis simplex</name>
    <name type="common">Herring worm</name>
    <dbReference type="NCBI Taxonomy" id="6269"/>
    <lineage>
        <taxon>Eukaryota</taxon>
        <taxon>Metazoa</taxon>
        <taxon>Ecdysozoa</taxon>
        <taxon>Nematoda</taxon>
        <taxon>Chromadorea</taxon>
        <taxon>Rhabditida</taxon>
        <taxon>Spirurina</taxon>
        <taxon>Ascaridomorpha</taxon>
        <taxon>Ascaridoidea</taxon>
        <taxon>Anisakidae</taxon>
        <taxon>Anisakis</taxon>
        <taxon>Anisakis simplex complex</taxon>
    </lineage>
</organism>
<dbReference type="PROSITE" id="PS50967">
    <property type="entry name" value="HRDC"/>
    <property type="match status" value="1"/>
</dbReference>
<dbReference type="GO" id="GO:0000166">
    <property type="term" value="F:nucleotide binding"/>
    <property type="evidence" value="ECO:0007669"/>
    <property type="project" value="InterPro"/>
</dbReference>
<dbReference type="Pfam" id="PF00570">
    <property type="entry name" value="HRDC"/>
    <property type="match status" value="1"/>
</dbReference>
<dbReference type="Proteomes" id="UP000267096">
    <property type="component" value="Unassembled WGS sequence"/>
</dbReference>
<reference evidence="5" key="1">
    <citation type="submission" date="2017-02" db="UniProtKB">
        <authorList>
            <consortium name="WormBaseParasite"/>
        </authorList>
    </citation>
    <scope>IDENTIFICATION</scope>
</reference>
<dbReference type="Gene3D" id="1.10.150.80">
    <property type="entry name" value="HRDC domain"/>
    <property type="match status" value="1"/>
</dbReference>
<evidence type="ECO:0000313" key="4">
    <source>
        <dbReference type="Proteomes" id="UP000267096"/>
    </source>
</evidence>
<evidence type="ECO:0000259" key="2">
    <source>
        <dbReference type="PROSITE" id="PS50967"/>
    </source>
</evidence>
<accession>A0A0M3KJM3</accession>
<dbReference type="AlphaFoldDB" id="A0A0M3KJM3"/>
<evidence type="ECO:0000256" key="1">
    <source>
        <dbReference type="SAM" id="MobiDB-lite"/>
    </source>
</evidence>
<name>A0A0M3KJM3_ANISI</name>
<evidence type="ECO:0000313" key="3">
    <source>
        <dbReference type="EMBL" id="VDK78033.1"/>
    </source>
</evidence>
<evidence type="ECO:0000313" key="5">
    <source>
        <dbReference type="WBParaSite" id="ASIM_0002119701-mRNA-1"/>
    </source>
</evidence>
<dbReference type="EMBL" id="UYRR01039990">
    <property type="protein sequence ID" value="VDK78033.1"/>
    <property type="molecule type" value="Genomic_DNA"/>
</dbReference>